<dbReference type="SUPFAM" id="SSF52266">
    <property type="entry name" value="SGNH hydrolase"/>
    <property type="match status" value="1"/>
</dbReference>
<comment type="caution">
    <text evidence="2">The sequence shown here is derived from an EMBL/GenBank/DDBJ whole genome shotgun (WGS) entry which is preliminary data.</text>
</comment>
<keyword evidence="2" id="KW-0378">Hydrolase</keyword>
<gene>
    <name evidence="2" type="ORF">MIND_01044700</name>
</gene>
<dbReference type="InterPro" id="IPR008265">
    <property type="entry name" value="Lipase_GDSL_AS"/>
</dbReference>
<dbReference type="Pfam" id="PF13472">
    <property type="entry name" value="Lipase_GDSL_2"/>
    <property type="match status" value="1"/>
</dbReference>
<feature type="domain" description="SGNH hydrolase-type esterase" evidence="1">
    <location>
        <begin position="11"/>
        <end position="203"/>
    </location>
</feature>
<sequence length="253" mass="28017">MAAPVYDAIVLFGDSITQAGWTDSAFGAKLANVYSRKLDVLNRGLAGYNTTWALPVLEQCLERGPQRSKTRLIVIWFGANDACIKPSVQHVPLVEFIANIKQMVRLVQEADPETKVILITPPPVNTQQRKEDLESREPPIMTIDRDFEVTQQYAGGVLKAGADCNVPVVNVWVALWQAAGNKEDGLRVYLSDGLHLTRAGYEVGLDDSPTKEADQRTIKVVYDALLERIRASHGELDPEKLPSVFANWTEMSA</sequence>
<dbReference type="OrthoDB" id="671439at2759"/>
<evidence type="ECO:0000259" key="1">
    <source>
        <dbReference type="Pfam" id="PF13472"/>
    </source>
</evidence>
<evidence type="ECO:0000313" key="2">
    <source>
        <dbReference type="EMBL" id="KAF7295064.1"/>
    </source>
</evidence>
<dbReference type="PANTHER" id="PTHR14209">
    <property type="entry name" value="ISOAMYL ACETATE-HYDROLYZING ESTERASE 1"/>
    <property type="match status" value="1"/>
</dbReference>
<dbReference type="InterPro" id="IPR013830">
    <property type="entry name" value="SGNH_hydro"/>
</dbReference>
<dbReference type="CDD" id="cd01838">
    <property type="entry name" value="Isoamyl_acetate_hydrolase_like"/>
    <property type="match status" value="1"/>
</dbReference>
<proteinExistence type="predicted"/>
<dbReference type="InterPro" id="IPR045136">
    <property type="entry name" value="Iah1-like"/>
</dbReference>
<dbReference type="Proteomes" id="UP000636479">
    <property type="component" value="Unassembled WGS sequence"/>
</dbReference>
<dbReference type="EMBL" id="JACAZF010000009">
    <property type="protein sequence ID" value="KAF7295064.1"/>
    <property type="molecule type" value="Genomic_DNA"/>
</dbReference>
<dbReference type="GO" id="GO:0006629">
    <property type="term" value="P:lipid metabolic process"/>
    <property type="evidence" value="ECO:0007669"/>
    <property type="project" value="InterPro"/>
</dbReference>
<reference evidence="2" key="1">
    <citation type="submission" date="2020-05" db="EMBL/GenBank/DDBJ databases">
        <title>Mycena genomes resolve the evolution of fungal bioluminescence.</title>
        <authorList>
            <person name="Tsai I.J."/>
        </authorList>
    </citation>
    <scope>NUCLEOTIDE SEQUENCE</scope>
    <source>
        <strain evidence="2">171206Taipei</strain>
    </source>
</reference>
<dbReference type="PROSITE" id="PS01098">
    <property type="entry name" value="LIPASE_GDSL_SER"/>
    <property type="match status" value="1"/>
</dbReference>
<accession>A0A8H6VV45</accession>
<dbReference type="Gene3D" id="3.40.50.1110">
    <property type="entry name" value="SGNH hydrolase"/>
    <property type="match status" value="1"/>
</dbReference>
<dbReference type="GeneID" id="59349549"/>
<keyword evidence="3" id="KW-1185">Reference proteome</keyword>
<dbReference type="GO" id="GO:0016298">
    <property type="term" value="F:lipase activity"/>
    <property type="evidence" value="ECO:0007669"/>
    <property type="project" value="InterPro"/>
</dbReference>
<evidence type="ECO:0000313" key="3">
    <source>
        <dbReference type="Proteomes" id="UP000636479"/>
    </source>
</evidence>
<protein>
    <submittedName>
        <fullName evidence="2">GDSL lipase acylhydrolase family protein</fullName>
    </submittedName>
</protein>
<dbReference type="AlphaFoldDB" id="A0A8H6VV45"/>
<dbReference type="InterPro" id="IPR036514">
    <property type="entry name" value="SGNH_hydro_sf"/>
</dbReference>
<dbReference type="PANTHER" id="PTHR14209:SF19">
    <property type="entry name" value="ISOAMYL ACETATE-HYDROLYZING ESTERASE 1 HOMOLOG"/>
    <property type="match status" value="1"/>
</dbReference>
<name>A0A8H6VV45_9AGAR</name>
<dbReference type="RefSeq" id="XP_037216427.1">
    <property type="nucleotide sequence ID" value="XM_037367033.1"/>
</dbReference>
<organism evidence="2 3">
    <name type="scientific">Mycena indigotica</name>
    <dbReference type="NCBI Taxonomy" id="2126181"/>
    <lineage>
        <taxon>Eukaryota</taxon>
        <taxon>Fungi</taxon>
        <taxon>Dikarya</taxon>
        <taxon>Basidiomycota</taxon>
        <taxon>Agaricomycotina</taxon>
        <taxon>Agaricomycetes</taxon>
        <taxon>Agaricomycetidae</taxon>
        <taxon>Agaricales</taxon>
        <taxon>Marasmiineae</taxon>
        <taxon>Mycenaceae</taxon>
        <taxon>Mycena</taxon>
    </lineage>
</organism>